<dbReference type="GO" id="GO:0004497">
    <property type="term" value="F:monooxygenase activity"/>
    <property type="evidence" value="ECO:0007669"/>
    <property type="project" value="UniProtKB-KW"/>
</dbReference>
<sequence>MAEMMRVADEIAGKFPEYDADTITKATCQTMMLAGSDTTTVTLTWALCLLLNNQDTLRRAQEELDKHIGKERLAKESDIENLHYIQAIIKETLRIQPSAPLLPPRESVNDCTVAGYYIPAGTRLMVNIWKLHRDPQVWDDPLEFRPERFLTKHKEVDVQGKNFELLPFGGGRRICPGISFGLRFTELTLASFLHGFEIEKFSDEAINMTGTFGSTNMKATPLEVFLKPRLSPNLYA</sequence>
<dbReference type="GO" id="GO:0020037">
    <property type="term" value="F:heme binding"/>
    <property type="evidence" value="ECO:0007669"/>
    <property type="project" value="InterPro"/>
</dbReference>
<dbReference type="SUPFAM" id="SSF48264">
    <property type="entry name" value="Cytochrome P450"/>
    <property type="match status" value="1"/>
</dbReference>
<dbReference type="PROSITE" id="PS00086">
    <property type="entry name" value="CYTOCHROME_P450"/>
    <property type="match status" value="1"/>
</dbReference>
<evidence type="ECO:0000256" key="6">
    <source>
        <dbReference type="ARBA" id="ARBA00022989"/>
    </source>
</evidence>
<reference evidence="13" key="2">
    <citation type="journal article" date="2024" name="Plant">
        <title>Genomic evolution and insights into agronomic trait innovations of Sesamum species.</title>
        <authorList>
            <person name="Miao H."/>
            <person name="Wang L."/>
            <person name="Qu L."/>
            <person name="Liu H."/>
            <person name="Sun Y."/>
            <person name="Le M."/>
            <person name="Wang Q."/>
            <person name="Wei S."/>
            <person name="Zheng Y."/>
            <person name="Lin W."/>
            <person name="Duan Y."/>
            <person name="Cao H."/>
            <person name="Xiong S."/>
            <person name="Wang X."/>
            <person name="Wei L."/>
            <person name="Li C."/>
            <person name="Ma Q."/>
            <person name="Ju M."/>
            <person name="Zhao R."/>
            <person name="Li G."/>
            <person name="Mu C."/>
            <person name="Tian Q."/>
            <person name="Mei H."/>
            <person name="Zhang T."/>
            <person name="Gao T."/>
            <person name="Zhang H."/>
        </authorList>
    </citation>
    <scope>NUCLEOTIDE SEQUENCE</scope>
    <source>
        <strain evidence="13">G01</strain>
    </source>
</reference>
<evidence type="ECO:0000256" key="8">
    <source>
        <dbReference type="ARBA" id="ARBA00023004"/>
    </source>
</evidence>
<keyword evidence="5 11" id="KW-0479">Metal-binding</keyword>
<evidence type="ECO:0000256" key="7">
    <source>
        <dbReference type="ARBA" id="ARBA00023002"/>
    </source>
</evidence>
<dbReference type="PRINTS" id="PR00463">
    <property type="entry name" value="EP450I"/>
</dbReference>
<dbReference type="InterPro" id="IPR002401">
    <property type="entry name" value="Cyt_P450_E_grp-I"/>
</dbReference>
<comment type="caution">
    <text evidence="13">The sequence shown here is derived from an EMBL/GenBank/DDBJ whole genome shotgun (WGS) entry which is preliminary data.</text>
</comment>
<name>A0AAW2L8F0_9LAMI</name>
<evidence type="ECO:0000256" key="1">
    <source>
        <dbReference type="ARBA" id="ARBA00001971"/>
    </source>
</evidence>
<evidence type="ECO:0000256" key="3">
    <source>
        <dbReference type="ARBA" id="ARBA00022617"/>
    </source>
</evidence>
<feature type="binding site" description="axial binding residue" evidence="11">
    <location>
        <position position="175"/>
    </location>
    <ligand>
        <name>heme</name>
        <dbReference type="ChEBI" id="CHEBI:30413"/>
    </ligand>
    <ligandPart>
        <name>Fe</name>
        <dbReference type="ChEBI" id="CHEBI:18248"/>
    </ligandPart>
</feature>
<evidence type="ECO:0000313" key="13">
    <source>
        <dbReference type="EMBL" id="KAL0314737.1"/>
    </source>
</evidence>
<evidence type="ECO:0000256" key="10">
    <source>
        <dbReference type="ARBA" id="ARBA00023136"/>
    </source>
</evidence>
<reference evidence="13" key="1">
    <citation type="submission" date="2020-06" db="EMBL/GenBank/DDBJ databases">
        <authorList>
            <person name="Li T."/>
            <person name="Hu X."/>
            <person name="Zhang T."/>
            <person name="Song X."/>
            <person name="Zhang H."/>
            <person name="Dai N."/>
            <person name="Sheng W."/>
            <person name="Hou X."/>
            <person name="Wei L."/>
        </authorList>
    </citation>
    <scope>NUCLEOTIDE SEQUENCE</scope>
    <source>
        <strain evidence="13">G01</strain>
        <tissue evidence="13">Leaf</tissue>
    </source>
</reference>
<dbReference type="InterPro" id="IPR036396">
    <property type="entry name" value="Cyt_P450_sf"/>
</dbReference>
<dbReference type="AlphaFoldDB" id="A0AAW2L8F0"/>
<dbReference type="InterPro" id="IPR017972">
    <property type="entry name" value="Cyt_P450_CS"/>
</dbReference>
<comment type="subcellular location">
    <subcellularLocation>
        <location evidence="2">Membrane</location>
        <topology evidence="2">Single-pass membrane protein</topology>
    </subcellularLocation>
</comment>
<keyword evidence="4" id="KW-0812">Transmembrane</keyword>
<proteinExistence type="inferred from homology"/>
<evidence type="ECO:0000256" key="11">
    <source>
        <dbReference type="PIRSR" id="PIRSR602401-1"/>
    </source>
</evidence>
<keyword evidence="7 12" id="KW-0560">Oxidoreductase</keyword>
<protein>
    <submittedName>
        <fullName evidence="13">Cytochrome</fullName>
    </submittedName>
</protein>
<dbReference type="InterPro" id="IPR001128">
    <property type="entry name" value="Cyt_P450"/>
</dbReference>
<dbReference type="Gene3D" id="1.10.630.10">
    <property type="entry name" value="Cytochrome P450"/>
    <property type="match status" value="1"/>
</dbReference>
<keyword evidence="6" id="KW-1133">Transmembrane helix</keyword>
<comment type="cofactor">
    <cofactor evidence="1 11">
        <name>heme</name>
        <dbReference type="ChEBI" id="CHEBI:30413"/>
    </cofactor>
</comment>
<dbReference type="FunFam" id="1.10.630.10:FF:000157">
    <property type="entry name" value="Uncharacterized protein"/>
    <property type="match status" value="1"/>
</dbReference>
<gene>
    <name evidence="13" type="ORF">Sangu_2318100</name>
</gene>
<dbReference type="GO" id="GO:0016020">
    <property type="term" value="C:membrane"/>
    <property type="evidence" value="ECO:0007669"/>
    <property type="project" value="UniProtKB-SubCell"/>
</dbReference>
<evidence type="ECO:0000256" key="2">
    <source>
        <dbReference type="ARBA" id="ARBA00004167"/>
    </source>
</evidence>
<keyword evidence="3 11" id="KW-0349">Heme</keyword>
<keyword evidence="10" id="KW-0472">Membrane</keyword>
<evidence type="ECO:0000256" key="12">
    <source>
        <dbReference type="RuleBase" id="RU000461"/>
    </source>
</evidence>
<dbReference type="PANTHER" id="PTHR47947:SF26">
    <property type="entry name" value="CYTOCHROME P450"/>
    <property type="match status" value="1"/>
</dbReference>
<evidence type="ECO:0000256" key="5">
    <source>
        <dbReference type="ARBA" id="ARBA00022723"/>
    </source>
</evidence>
<comment type="similarity">
    <text evidence="12">Belongs to the cytochrome P450 family.</text>
</comment>
<dbReference type="GO" id="GO:0016705">
    <property type="term" value="F:oxidoreductase activity, acting on paired donors, with incorporation or reduction of molecular oxygen"/>
    <property type="evidence" value="ECO:0007669"/>
    <property type="project" value="InterPro"/>
</dbReference>
<dbReference type="PANTHER" id="PTHR47947">
    <property type="entry name" value="CYTOCHROME P450 82C3-RELATED"/>
    <property type="match status" value="1"/>
</dbReference>
<evidence type="ECO:0000256" key="4">
    <source>
        <dbReference type="ARBA" id="ARBA00022692"/>
    </source>
</evidence>
<dbReference type="PRINTS" id="PR00385">
    <property type="entry name" value="P450"/>
</dbReference>
<dbReference type="EMBL" id="JACGWK010000015">
    <property type="protein sequence ID" value="KAL0314737.1"/>
    <property type="molecule type" value="Genomic_DNA"/>
</dbReference>
<keyword evidence="8 11" id="KW-0408">Iron</keyword>
<accession>A0AAW2L8F0</accession>
<dbReference type="Pfam" id="PF00067">
    <property type="entry name" value="p450"/>
    <property type="match status" value="1"/>
</dbReference>
<organism evidence="13">
    <name type="scientific">Sesamum angustifolium</name>
    <dbReference type="NCBI Taxonomy" id="2727405"/>
    <lineage>
        <taxon>Eukaryota</taxon>
        <taxon>Viridiplantae</taxon>
        <taxon>Streptophyta</taxon>
        <taxon>Embryophyta</taxon>
        <taxon>Tracheophyta</taxon>
        <taxon>Spermatophyta</taxon>
        <taxon>Magnoliopsida</taxon>
        <taxon>eudicotyledons</taxon>
        <taxon>Gunneridae</taxon>
        <taxon>Pentapetalae</taxon>
        <taxon>asterids</taxon>
        <taxon>lamiids</taxon>
        <taxon>Lamiales</taxon>
        <taxon>Pedaliaceae</taxon>
        <taxon>Sesamum</taxon>
    </lineage>
</organism>
<keyword evidence="9 12" id="KW-0503">Monooxygenase</keyword>
<evidence type="ECO:0000256" key="9">
    <source>
        <dbReference type="ARBA" id="ARBA00023033"/>
    </source>
</evidence>
<dbReference type="InterPro" id="IPR050651">
    <property type="entry name" value="Plant_Cytochrome_P450_Monoox"/>
</dbReference>
<dbReference type="GO" id="GO:0005506">
    <property type="term" value="F:iron ion binding"/>
    <property type="evidence" value="ECO:0007669"/>
    <property type="project" value="InterPro"/>
</dbReference>